<evidence type="ECO:0000313" key="4">
    <source>
        <dbReference type="EMBL" id="RNE49720.1"/>
    </source>
</evidence>
<evidence type="ECO:0000256" key="2">
    <source>
        <dbReference type="ARBA" id="ARBA00022801"/>
    </source>
</evidence>
<name>A0A3M8K984_9CORY</name>
<dbReference type="CDD" id="cd03443">
    <property type="entry name" value="PaaI_thioesterase"/>
    <property type="match status" value="1"/>
</dbReference>
<dbReference type="Pfam" id="PF03061">
    <property type="entry name" value="4HBT"/>
    <property type="match status" value="1"/>
</dbReference>
<dbReference type="OrthoDB" id="9798208at2"/>
<evidence type="ECO:0000256" key="1">
    <source>
        <dbReference type="ARBA" id="ARBA00008324"/>
    </source>
</evidence>
<accession>A0A3M8K984</accession>
<comment type="caution">
    <text evidence="4">The sequence shown here is derived from an EMBL/GenBank/DDBJ whole genome shotgun (WGS) entry which is preliminary data.</text>
</comment>
<sequence>MDIRDALAQAAQSPEGLDQAGLTAVNDSLGGLDSTLGIRYTHIGPSSVMAEITVTEQHLQPAGLVNGGLYCALAESVGSLAGMVAAASPVVGVNNNTDFISSVSSGVITAEATPIQLGRRTQLWQILMTHQDKVVARSTLRTMPVRSH</sequence>
<evidence type="ECO:0000313" key="5">
    <source>
        <dbReference type="Proteomes" id="UP000266975"/>
    </source>
</evidence>
<feature type="domain" description="Thioesterase" evidence="3">
    <location>
        <begin position="63"/>
        <end position="134"/>
    </location>
</feature>
<dbReference type="AlphaFoldDB" id="A0A3M8K984"/>
<evidence type="ECO:0000259" key="3">
    <source>
        <dbReference type="Pfam" id="PF03061"/>
    </source>
</evidence>
<proteinExistence type="inferred from homology"/>
<dbReference type="RefSeq" id="WP_123047766.1">
    <property type="nucleotide sequence ID" value="NZ_PTJO01000003.1"/>
</dbReference>
<dbReference type="GO" id="GO:0061522">
    <property type="term" value="F:1,4-dihydroxy-2-naphthoyl-CoA thioesterase activity"/>
    <property type="evidence" value="ECO:0007669"/>
    <property type="project" value="TreeGrafter"/>
</dbReference>
<comment type="similarity">
    <text evidence="1">Belongs to the thioesterase PaaI family.</text>
</comment>
<dbReference type="InterPro" id="IPR006683">
    <property type="entry name" value="Thioestr_dom"/>
</dbReference>
<organism evidence="4 5">
    <name type="scientific">Corynebacterium alimapuense</name>
    <dbReference type="NCBI Taxonomy" id="1576874"/>
    <lineage>
        <taxon>Bacteria</taxon>
        <taxon>Bacillati</taxon>
        <taxon>Actinomycetota</taxon>
        <taxon>Actinomycetes</taxon>
        <taxon>Mycobacteriales</taxon>
        <taxon>Corynebacteriaceae</taxon>
        <taxon>Corynebacterium</taxon>
    </lineage>
</organism>
<dbReference type="SUPFAM" id="SSF54637">
    <property type="entry name" value="Thioesterase/thiol ester dehydrase-isomerase"/>
    <property type="match status" value="1"/>
</dbReference>
<dbReference type="GO" id="GO:0005829">
    <property type="term" value="C:cytosol"/>
    <property type="evidence" value="ECO:0007669"/>
    <property type="project" value="TreeGrafter"/>
</dbReference>
<dbReference type="PANTHER" id="PTHR43240">
    <property type="entry name" value="1,4-DIHYDROXY-2-NAPHTHOYL-COA THIOESTERASE 1"/>
    <property type="match status" value="1"/>
</dbReference>
<dbReference type="NCBIfam" id="TIGR00369">
    <property type="entry name" value="unchar_dom_1"/>
    <property type="match status" value="1"/>
</dbReference>
<gene>
    <name evidence="4" type="ORF">C5L39_01650</name>
</gene>
<dbReference type="InterPro" id="IPR029069">
    <property type="entry name" value="HotDog_dom_sf"/>
</dbReference>
<protein>
    <submittedName>
        <fullName evidence="4">Thioesterase</fullName>
    </submittedName>
</protein>
<dbReference type="Gene3D" id="3.10.129.10">
    <property type="entry name" value="Hotdog Thioesterase"/>
    <property type="match status" value="1"/>
</dbReference>
<dbReference type="Proteomes" id="UP000266975">
    <property type="component" value="Unassembled WGS sequence"/>
</dbReference>
<dbReference type="EMBL" id="PTJO01000003">
    <property type="protein sequence ID" value="RNE49720.1"/>
    <property type="molecule type" value="Genomic_DNA"/>
</dbReference>
<dbReference type="PANTHER" id="PTHR43240:SF5">
    <property type="entry name" value="1,4-DIHYDROXY-2-NAPHTHOYL-COA THIOESTERASE 1"/>
    <property type="match status" value="1"/>
</dbReference>
<keyword evidence="5" id="KW-1185">Reference proteome</keyword>
<reference evidence="4 5" key="1">
    <citation type="submission" date="2018-02" db="EMBL/GenBank/DDBJ databases">
        <title>Corynebacterium alimpuense sp. nov., a marine obligate actinomycete isolated from sediments of Valparaiso bay, Chile.</title>
        <authorList>
            <person name="Claverias F."/>
            <person name="Gonzales-Siles L."/>
            <person name="Salva-Serra F."/>
            <person name="Inganaes E."/>
            <person name="Molin K."/>
            <person name="Cumsille A."/>
            <person name="Undabarrena A."/>
            <person name="Couve E."/>
            <person name="Moore E.R.B."/>
            <person name="Gomila M."/>
            <person name="Camara B."/>
        </authorList>
    </citation>
    <scope>NUCLEOTIDE SEQUENCE [LARGE SCALE GENOMIC DNA]</scope>
    <source>
        <strain evidence="4 5">CCUG 69366</strain>
    </source>
</reference>
<dbReference type="InterPro" id="IPR003736">
    <property type="entry name" value="PAAI_dom"/>
</dbReference>
<keyword evidence="2" id="KW-0378">Hydrolase</keyword>